<gene>
    <name evidence="7" type="primary">LOC114249771</name>
</gene>
<dbReference type="Proteomes" id="UP000504629">
    <property type="component" value="Unplaced"/>
</dbReference>
<dbReference type="GeneID" id="114249771"/>
<dbReference type="InterPro" id="IPR001781">
    <property type="entry name" value="Znf_LIM"/>
</dbReference>
<name>A0A6J2KEB8_BOMMA</name>
<keyword evidence="6" id="KW-1185">Reference proteome</keyword>
<dbReference type="KEGG" id="bman:114249771"/>
<evidence type="ECO:0000256" key="1">
    <source>
        <dbReference type="ARBA" id="ARBA00022723"/>
    </source>
</evidence>
<evidence type="ECO:0000256" key="3">
    <source>
        <dbReference type="ARBA" id="ARBA00023038"/>
    </source>
</evidence>
<accession>A0A6J2KEB8</accession>
<dbReference type="RefSeq" id="XP_028039267.1">
    <property type="nucleotide sequence ID" value="XM_028183466.1"/>
</dbReference>
<keyword evidence="2 4" id="KW-0862">Zinc</keyword>
<protein>
    <submittedName>
        <fullName evidence="7">Uncharacterized protein LOC114249771 isoform X1</fullName>
    </submittedName>
</protein>
<evidence type="ECO:0000256" key="4">
    <source>
        <dbReference type="PROSITE-ProRule" id="PRU00125"/>
    </source>
</evidence>
<evidence type="ECO:0000259" key="5">
    <source>
        <dbReference type="PROSITE" id="PS50023"/>
    </source>
</evidence>
<dbReference type="Gene3D" id="2.10.110.10">
    <property type="entry name" value="Cysteine Rich Protein"/>
    <property type="match status" value="2"/>
</dbReference>
<dbReference type="PROSITE" id="PS50023">
    <property type="entry name" value="LIM_DOMAIN_2"/>
    <property type="match status" value="1"/>
</dbReference>
<keyword evidence="1 4" id="KW-0479">Metal-binding</keyword>
<dbReference type="GO" id="GO:0046872">
    <property type="term" value="F:metal ion binding"/>
    <property type="evidence" value="ECO:0007669"/>
    <property type="project" value="UniProtKB-KW"/>
</dbReference>
<dbReference type="OrthoDB" id="8062037at2759"/>
<dbReference type="AlphaFoldDB" id="A0A6J2KEB8"/>
<organism evidence="6 7">
    <name type="scientific">Bombyx mandarina</name>
    <name type="common">Wild silk moth</name>
    <name type="synonym">Wild silkworm</name>
    <dbReference type="NCBI Taxonomy" id="7092"/>
    <lineage>
        <taxon>Eukaryota</taxon>
        <taxon>Metazoa</taxon>
        <taxon>Ecdysozoa</taxon>
        <taxon>Arthropoda</taxon>
        <taxon>Hexapoda</taxon>
        <taxon>Insecta</taxon>
        <taxon>Pterygota</taxon>
        <taxon>Neoptera</taxon>
        <taxon>Endopterygota</taxon>
        <taxon>Lepidoptera</taxon>
        <taxon>Glossata</taxon>
        <taxon>Ditrysia</taxon>
        <taxon>Bombycoidea</taxon>
        <taxon>Bombycidae</taxon>
        <taxon>Bombycinae</taxon>
        <taxon>Bombyx</taxon>
    </lineage>
</organism>
<sequence length="339" mass="38490">MDKGQEQVKKPFCARCFLPVDSEDTIEIAGQSFHRICCTCCVCRTIPSALKMFYGHVFCNGCFKQHVLDRFRGECPSVHTNWAQWTCGKFENGQEGDNPGASSKSEASEGKTKRSVCSRCLQMINENNKIEIDKQAFHSHCAKCYFCHTVPSSNIHICYGQVFCEPCFQHHVLHRHKDNPNEFFKQCFEQFADPRFAENMKQFMAGKDGAPFVFMQGQQPPFCRCGTGPQEWFGNSEPKKSTTTIDCRTDDSTLELSFENRTDTSDVQESSNVEIETCGVEKIEKLTKYLQATGAGEREWKNFDGNVISESLNGWIDLQKGKTSDCLSCLWQTGCVFYN</sequence>
<reference evidence="7" key="1">
    <citation type="submission" date="2025-08" db="UniProtKB">
        <authorList>
            <consortium name="RefSeq"/>
        </authorList>
    </citation>
    <scope>IDENTIFICATION</scope>
    <source>
        <tissue evidence="7">Silk gland</tissue>
    </source>
</reference>
<evidence type="ECO:0000313" key="7">
    <source>
        <dbReference type="RefSeq" id="XP_028039267.1"/>
    </source>
</evidence>
<evidence type="ECO:0000313" key="6">
    <source>
        <dbReference type="Proteomes" id="UP000504629"/>
    </source>
</evidence>
<keyword evidence="3 4" id="KW-0440">LIM domain</keyword>
<proteinExistence type="predicted"/>
<feature type="domain" description="LIM zinc-binding" evidence="5">
    <location>
        <begin position="115"/>
        <end position="174"/>
    </location>
</feature>
<evidence type="ECO:0000256" key="2">
    <source>
        <dbReference type="ARBA" id="ARBA00022833"/>
    </source>
</evidence>